<name>A0A368DQK5_9PROT</name>
<dbReference type="EMBL" id="QOQD01000004">
    <property type="protein sequence ID" value="RCL73934.1"/>
    <property type="molecule type" value="Genomic_DNA"/>
</dbReference>
<evidence type="ECO:0000256" key="2">
    <source>
        <dbReference type="SAM" id="Phobius"/>
    </source>
</evidence>
<keyword evidence="2" id="KW-0472">Membrane</keyword>
<sequence length="278" mass="31750">MISNPVSISLFIHVIFIILIVTGLPTFDKYDDEIIKAIEIELVSSTSFEDESEEKNKEKEISEVNTKKYSSTPNIKPSMRSENSSNMDVTDLEEEVTLDAKIDNEEKVDKEPKEVFSVPKDKPKLNKINDKLLTNLDYDENKEETKRVTALLDKFPDNKEVGEVIENQFEKEVPPVKNNSITIGEISNMKRQVEMCWNPPRGVRGASDQKVKVLINLNRDGSIITAIPETRENTINKIAIESAIRAIKQCQPYELPVEKYNAWKEIKFTFDPRNMLGG</sequence>
<comment type="caution">
    <text evidence="3">The sequence shown here is derived from an EMBL/GenBank/DDBJ whole genome shotgun (WGS) entry which is preliminary data.</text>
</comment>
<dbReference type="Proteomes" id="UP000253570">
    <property type="component" value="Unassembled WGS sequence"/>
</dbReference>
<gene>
    <name evidence="3" type="ORF">DBW71_02365</name>
</gene>
<proteinExistence type="predicted"/>
<protein>
    <recommendedName>
        <fullName evidence="5">Energy transducer TonB</fullName>
    </recommendedName>
</protein>
<feature type="compositionally biased region" description="Polar residues" evidence="1">
    <location>
        <begin position="67"/>
        <end position="88"/>
    </location>
</feature>
<dbReference type="Gene3D" id="3.30.1150.10">
    <property type="match status" value="1"/>
</dbReference>
<reference evidence="3 4" key="1">
    <citation type="journal article" date="2018" name="Microbiome">
        <title>Fine metagenomic profile of the Mediterranean stratified and mixed water columns revealed by assembly and recruitment.</title>
        <authorList>
            <person name="Haro-Moreno J.M."/>
            <person name="Lopez-Perez M."/>
            <person name="De La Torre J.R."/>
            <person name="Picazo A."/>
            <person name="Camacho A."/>
            <person name="Rodriguez-Valera F."/>
        </authorList>
    </citation>
    <scope>NUCLEOTIDE SEQUENCE [LARGE SCALE GENOMIC DNA]</scope>
    <source>
        <strain evidence="3">MED-G57</strain>
    </source>
</reference>
<dbReference type="AlphaFoldDB" id="A0A368DQK5"/>
<feature type="transmembrane region" description="Helical" evidence="2">
    <location>
        <begin position="6"/>
        <end position="27"/>
    </location>
</feature>
<keyword evidence="2" id="KW-0812">Transmembrane</keyword>
<evidence type="ECO:0000313" key="3">
    <source>
        <dbReference type="EMBL" id="RCL73934.1"/>
    </source>
</evidence>
<evidence type="ECO:0000256" key="1">
    <source>
        <dbReference type="SAM" id="MobiDB-lite"/>
    </source>
</evidence>
<organism evidence="3 4">
    <name type="scientific">PS1 clade bacterium</name>
    <dbReference type="NCBI Taxonomy" id="2175152"/>
    <lineage>
        <taxon>Bacteria</taxon>
        <taxon>Pseudomonadati</taxon>
        <taxon>Pseudomonadota</taxon>
        <taxon>Alphaproteobacteria</taxon>
        <taxon>PS1 clade</taxon>
    </lineage>
</organism>
<feature type="compositionally biased region" description="Basic and acidic residues" evidence="1">
    <location>
        <begin position="54"/>
        <end position="66"/>
    </location>
</feature>
<keyword evidence="2" id="KW-1133">Transmembrane helix</keyword>
<feature type="region of interest" description="Disordered" evidence="1">
    <location>
        <begin position="47"/>
        <end position="88"/>
    </location>
</feature>
<evidence type="ECO:0000313" key="4">
    <source>
        <dbReference type="Proteomes" id="UP000253570"/>
    </source>
</evidence>
<dbReference type="SUPFAM" id="SSF74653">
    <property type="entry name" value="TolA/TonB C-terminal domain"/>
    <property type="match status" value="1"/>
</dbReference>
<accession>A0A368DQK5</accession>
<evidence type="ECO:0008006" key="5">
    <source>
        <dbReference type="Google" id="ProtNLM"/>
    </source>
</evidence>